<feature type="transmembrane region" description="Helical" evidence="1">
    <location>
        <begin position="16"/>
        <end position="37"/>
    </location>
</feature>
<dbReference type="AlphaFoldDB" id="A0A7K3LJA9"/>
<dbReference type="EMBL" id="JAADZU010000004">
    <property type="protein sequence ID" value="NDK88326.1"/>
    <property type="molecule type" value="Genomic_DNA"/>
</dbReference>
<proteinExistence type="predicted"/>
<gene>
    <name evidence="2" type="ORF">GYA93_01815</name>
</gene>
<organism evidence="2 3">
    <name type="scientific">Gordonia desulfuricans</name>
    <dbReference type="NCBI Taxonomy" id="89051"/>
    <lineage>
        <taxon>Bacteria</taxon>
        <taxon>Bacillati</taxon>
        <taxon>Actinomycetota</taxon>
        <taxon>Actinomycetes</taxon>
        <taxon>Mycobacteriales</taxon>
        <taxon>Gordoniaceae</taxon>
        <taxon>Gordonia</taxon>
    </lineage>
</organism>
<keyword evidence="1" id="KW-0472">Membrane</keyword>
<evidence type="ECO:0000313" key="3">
    <source>
        <dbReference type="Proteomes" id="UP000466307"/>
    </source>
</evidence>
<keyword evidence="1" id="KW-1133">Transmembrane helix</keyword>
<evidence type="ECO:0000256" key="1">
    <source>
        <dbReference type="SAM" id="Phobius"/>
    </source>
</evidence>
<dbReference type="Proteomes" id="UP000466307">
    <property type="component" value="Unassembled WGS sequence"/>
</dbReference>
<evidence type="ECO:0008006" key="4">
    <source>
        <dbReference type="Google" id="ProtNLM"/>
    </source>
</evidence>
<name>A0A7K3LJA9_9ACTN</name>
<keyword evidence="1" id="KW-0812">Transmembrane</keyword>
<evidence type="ECO:0000313" key="2">
    <source>
        <dbReference type="EMBL" id="NDK88326.1"/>
    </source>
</evidence>
<feature type="transmembrane region" description="Helical" evidence="1">
    <location>
        <begin position="211"/>
        <end position="231"/>
    </location>
</feature>
<accession>A0A7K3LJA9</accession>
<keyword evidence="3" id="KW-1185">Reference proteome</keyword>
<reference evidence="2 3" key="1">
    <citation type="submission" date="2020-01" db="EMBL/GenBank/DDBJ databases">
        <title>Investigation of new actinobacteria for the biodesulphurisation of diesel fuel.</title>
        <authorList>
            <person name="Athi Narayanan S.M."/>
        </authorList>
    </citation>
    <scope>NUCLEOTIDE SEQUENCE [LARGE SCALE GENOMIC DNA]</scope>
    <source>
        <strain evidence="2 3">213E</strain>
    </source>
</reference>
<feature type="transmembrane region" description="Helical" evidence="1">
    <location>
        <begin position="129"/>
        <end position="150"/>
    </location>
</feature>
<feature type="transmembrane region" description="Helical" evidence="1">
    <location>
        <begin position="186"/>
        <end position="205"/>
    </location>
</feature>
<protein>
    <recommendedName>
        <fullName evidence="4">DUF1648 domain-containing protein</fullName>
    </recommendedName>
</protein>
<comment type="caution">
    <text evidence="2">The sequence shown here is derived from an EMBL/GenBank/DDBJ whole genome shotgun (WGS) entry which is preliminary data.</text>
</comment>
<feature type="transmembrane region" description="Helical" evidence="1">
    <location>
        <begin position="57"/>
        <end position="78"/>
    </location>
</feature>
<feature type="transmembrane region" description="Helical" evidence="1">
    <location>
        <begin position="90"/>
        <end position="109"/>
    </location>
</feature>
<sequence length="329" mass="34196">MHSSSGPTRAQRLRMLPLGIVPPVAAGAVAVSLLSAWRPDLPDPIASHWGSHGVDGTSSITGAMVMAVAAAVIGAVIGGATCWWGRDTRITRTVVALVNFLAVVIAGIAPSVAADQRGVTDIDSLSTPVWPIVITFGVAVLVAVASAALIPTWTAAAPDAVGVAPLGDLAAGEQFFWRRNVSTSPWAAALVGVVELVLLIIAVAIGPWWLLVPIVVVLFSAAALWSVRVTVDRRQIEVRGILGRPRRRIPMDDVVRAEVVPVRALADFGGYGFRLSVRGPLRGAQGFVLRSGPGLLLTRSDGRRDVVVVDDADIAAGLINAGIRPGADG</sequence>